<dbReference type="Gene3D" id="3.60.21.10">
    <property type="match status" value="1"/>
</dbReference>
<dbReference type="PANTHER" id="PTHR30337:SF0">
    <property type="entry name" value="NUCLEASE SBCCD SUBUNIT D"/>
    <property type="match status" value="1"/>
</dbReference>
<dbReference type="SUPFAM" id="SSF56300">
    <property type="entry name" value="Metallo-dependent phosphatases"/>
    <property type="match status" value="1"/>
</dbReference>
<accession>A0ABV9RK22</accession>
<name>A0ABV9RK22_9PSEU</name>
<dbReference type="InterPro" id="IPR014577">
    <property type="entry name" value="UCP033093_metalloPase"/>
</dbReference>
<dbReference type="RefSeq" id="WP_274187765.1">
    <property type="nucleotide sequence ID" value="NZ_BAABHN010000040.1"/>
</dbReference>
<evidence type="ECO:0000313" key="2">
    <source>
        <dbReference type="EMBL" id="MFC4834573.1"/>
    </source>
</evidence>
<dbReference type="InterPro" id="IPR029052">
    <property type="entry name" value="Metallo-depent_PP-like"/>
</dbReference>
<dbReference type="PIRSF" id="PIRSF033093">
    <property type="entry name" value="UCP_ML1119"/>
    <property type="match status" value="1"/>
</dbReference>
<dbReference type="Pfam" id="PF00149">
    <property type="entry name" value="Metallophos"/>
    <property type="match status" value="1"/>
</dbReference>
<organism evidence="2 3">
    <name type="scientific">Actinomycetospora chibensis</name>
    <dbReference type="NCBI Taxonomy" id="663606"/>
    <lineage>
        <taxon>Bacteria</taxon>
        <taxon>Bacillati</taxon>
        <taxon>Actinomycetota</taxon>
        <taxon>Actinomycetes</taxon>
        <taxon>Pseudonocardiales</taxon>
        <taxon>Pseudonocardiaceae</taxon>
        <taxon>Actinomycetospora</taxon>
    </lineage>
</organism>
<reference evidence="3" key="1">
    <citation type="journal article" date="2019" name="Int. J. Syst. Evol. Microbiol.">
        <title>The Global Catalogue of Microorganisms (GCM) 10K type strain sequencing project: providing services to taxonomists for standard genome sequencing and annotation.</title>
        <authorList>
            <consortium name="The Broad Institute Genomics Platform"/>
            <consortium name="The Broad Institute Genome Sequencing Center for Infectious Disease"/>
            <person name="Wu L."/>
            <person name="Ma J."/>
        </authorList>
    </citation>
    <scope>NUCLEOTIDE SEQUENCE [LARGE SCALE GENOMIC DNA]</scope>
    <source>
        <strain evidence="3">CCUG 50347</strain>
    </source>
</reference>
<evidence type="ECO:0000313" key="3">
    <source>
        <dbReference type="Proteomes" id="UP001595909"/>
    </source>
</evidence>
<keyword evidence="2" id="KW-0540">Nuclease</keyword>
<sequence>MRFVHTADWQLGMTRRILGARPPKEAGGLTGEAQARFAEARLDAVRALGRLADAQDAAFVLVCGDVFESNLVGPDVVARACEALGSFRTPVLLLPGNHDPADAACVLRRPDFVRRRPAHVRVLDTPGVHEIVPGVEVVAAPWRSKYPLTDLVGEQLAVLEPAPAGTLRVLAGHGELDVLDPDDDEPARIRRDGVLAALADGRVHYAALGDRHSAWTDAVDDRIRHAGTPEVTDFDEIDPGHVLVVDLDERAARVTTETVGRWRFVRHDAALDTDADLDALDARLAALPDKERTAVRLALVGTLSLRQRSRLDDLLAGHGLAFAAVEVVEQHSDLATVPDDADLHELDLHGFAADAATELFAAAAPAEGTGDAESRDALRLLHRLVGSPR</sequence>
<dbReference type="GO" id="GO:0004527">
    <property type="term" value="F:exonuclease activity"/>
    <property type="evidence" value="ECO:0007669"/>
    <property type="project" value="UniProtKB-KW"/>
</dbReference>
<feature type="domain" description="Calcineurin-like phosphoesterase" evidence="1">
    <location>
        <begin position="1"/>
        <end position="175"/>
    </location>
</feature>
<gene>
    <name evidence="2" type="ORF">ACFPEL_19325</name>
</gene>
<dbReference type="InterPro" id="IPR004843">
    <property type="entry name" value="Calcineurin-like_PHP"/>
</dbReference>
<keyword evidence="2" id="KW-0378">Hydrolase</keyword>
<dbReference type="Proteomes" id="UP001595909">
    <property type="component" value="Unassembled WGS sequence"/>
</dbReference>
<keyword evidence="3" id="KW-1185">Reference proteome</keyword>
<protein>
    <submittedName>
        <fullName evidence="2">Exonuclease SbcCD subunit D</fullName>
    </submittedName>
</protein>
<comment type="caution">
    <text evidence="2">The sequence shown here is derived from an EMBL/GenBank/DDBJ whole genome shotgun (WGS) entry which is preliminary data.</text>
</comment>
<dbReference type="InterPro" id="IPR050535">
    <property type="entry name" value="DNA_Repair-Maintenance_Comp"/>
</dbReference>
<proteinExistence type="predicted"/>
<dbReference type="EMBL" id="JBHSIM010000040">
    <property type="protein sequence ID" value="MFC4834573.1"/>
    <property type="molecule type" value="Genomic_DNA"/>
</dbReference>
<keyword evidence="2" id="KW-0269">Exonuclease</keyword>
<evidence type="ECO:0000259" key="1">
    <source>
        <dbReference type="Pfam" id="PF00149"/>
    </source>
</evidence>
<dbReference type="PANTHER" id="PTHR30337">
    <property type="entry name" value="COMPONENT OF ATP-DEPENDENT DSDNA EXONUCLEASE"/>
    <property type="match status" value="1"/>
</dbReference>